<evidence type="ECO:0000256" key="1">
    <source>
        <dbReference type="SAM" id="Phobius"/>
    </source>
</evidence>
<accession>A0A9P6GYM9</accession>
<protein>
    <submittedName>
        <fullName evidence="2">Uncharacterized protein</fullName>
    </submittedName>
</protein>
<name>A0A9P6GYM9_9MICR</name>
<dbReference type="Proteomes" id="UP000740883">
    <property type="component" value="Unassembled WGS sequence"/>
</dbReference>
<gene>
    <name evidence="2" type="ORF">NGRA_1590</name>
</gene>
<comment type="caution">
    <text evidence="2">The sequence shown here is derived from an EMBL/GenBank/DDBJ whole genome shotgun (WGS) entry which is preliminary data.</text>
</comment>
<feature type="transmembrane region" description="Helical" evidence="1">
    <location>
        <begin position="7"/>
        <end position="27"/>
    </location>
</feature>
<keyword evidence="1" id="KW-1133">Transmembrane helix</keyword>
<keyword evidence="1" id="KW-0812">Transmembrane</keyword>
<dbReference type="EMBL" id="SBJO01000112">
    <property type="protein sequence ID" value="KAF9763003.1"/>
    <property type="molecule type" value="Genomic_DNA"/>
</dbReference>
<reference evidence="2 3" key="1">
    <citation type="journal article" date="2020" name="Genome Biol. Evol.">
        <title>Comparative genomics of strictly vertically transmitted, feminizing microsporidia endosymbionts of amphipod crustaceans.</title>
        <authorList>
            <person name="Cormier A."/>
            <person name="Chebbi M.A."/>
            <person name="Giraud I."/>
            <person name="Wattier R."/>
            <person name="Teixeira M."/>
            <person name="Gilbert C."/>
            <person name="Rigaud T."/>
            <person name="Cordaux R."/>
        </authorList>
    </citation>
    <scope>NUCLEOTIDE SEQUENCE [LARGE SCALE GENOMIC DNA]</scope>
    <source>
        <strain evidence="2 3">Ou3-Ou53</strain>
    </source>
</reference>
<evidence type="ECO:0000313" key="2">
    <source>
        <dbReference type="EMBL" id="KAF9763003.1"/>
    </source>
</evidence>
<organism evidence="2 3">
    <name type="scientific">Nosema granulosis</name>
    <dbReference type="NCBI Taxonomy" id="83296"/>
    <lineage>
        <taxon>Eukaryota</taxon>
        <taxon>Fungi</taxon>
        <taxon>Fungi incertae sedis</taxon>
        <taxon>Microsporidia</taxon>
        <taxon>Nosematidae</taxon>
        <taxon>Nosema</taxon>
    </lineage>
</organism>
<feature type="transmembrane region" description="Helical" evidence="1">
    <location>
        <begin position="98"/>
        <end position="117"/>
    </location>
</feature>
<evidence type="ECO:0000313" key="3">
    <source>
        <dbReference type="Proteomes" id="UP000740883"/>
    </source>
</evidence>
<sequence>MKQTTQFFVVFVAIYYTQLALLVKMVIEGLCLYKIDSPAYKDVKFTANYALLQWIFEFYSIAKYCVTFEVEGLVQLVPLKVFRYLCFFASIFEKEIHIYRTLYLCLDIVFVFLFFIFKDSTLEIVLHNYNLKIGTDVKVRNAFIVSDKLI</sequence>
<keyword evidence="3" id="KW-1185">Reference proteome</keyword>
<proteinExistence type="predicted"/>
<keyword evidence="1" id="KW-0472">Membrane</keyword>
<dbReference type="AlphaFoldDB" id="A0A9P6GYM9"/>